<evidence type="ECO:0000313" key="3">
    <source>
        <dbReference type="EMBL" id="SFH19969.1"/>
    </source>
</evidence>
<keyword evidence="1" id="KW-0732">Signal</keyword>
<evidence type="ECO:0000256" key="1">
    <source>
        <dbReference type="ARBA" id="ARBA00022729"/>
    </source>
</evidence>
<dbReference type="Pfam" id="PF13098">
    <property type="entry name" value="Thioredoxin_2"/>
    <property type="match status" value="1"/>
</dbReference>
<gene>
    <name evidence="3" type="ORF">SAMN04489864_106190</name>
</gene>
<dbReference type="STRING" id="414048.SAMN04489864_106190"/>
<dbReference type="InterPro" id="IPR013766">
    <property type="entry name" value="Thioredoxin_domain"/>
</dbReference>
<sequence length="160" mass="17948">MNIKTIKIIKYQSLLFGVLLCLSAFSYPDKMSELPKHNPVVGNRSIAFIKNDYVTALKKAKAEGKYLFVDAYASWCGPCKQLKQTTFNHSPTADFFNKSFVNLSVDMERGQGPGLASKWRVEEYPTLLIIDMNGKILSRAIGYLNADQLTAFGKQGLQEK</sequence>
<dbReference type="EMBL" id="FOPP01000006">
    <property type="protein sequence ID" value="SFH19969.1"/>
    <property type="molecule type" value="Genomic_DNA"/>
</dbReference>
<dbReference type="PANTHER" id="PTHR15337:SF11">
    <property type="entry name" value="THIOREDOXIN DOMAIN-CONTAINING PROTEIN"/>
    <property type="match status" value="1"/>
</dbReference>
<evidence type="ECO:0000259" key="2">
    <source>
        <dbReference type="PROSITE" id="PS51352"/>
    </source>
</evidence>
<dbReference type="Gene3D" id="3.40.30.10">
    <property type="entry name" value="Glutaredoxin"/>
    <property type="match status" value="1"/>
</dbReference>
<accession>A0A1I2Y3N0</accession>
<dbReference type="InterPro" id="IPR012336">
    <property type="entry name" value="Thioredoxin-like_fold"/>
</dbReference>
<dbReference type="Proteomes" id="UP000199666">
    <property type="component" value="Unassembled WGS sequence"/>
</dbReference>
<dbReference type="SUPFAM" id="SSF52833">
    <property type="entry name" value="Thioredoxin-like"/>
    <property type="match status" value="1"/>
</dbReference>
<dbReference type="PROSITE" id="PS51352">
    <property type="entry name" value="THIOREDOXIN_2"/>
    <property type="match status" value="1"/>
</dbReference>
<dbReference type="PANTHER" id="PTHR15337">
    <property type="entry name" value="ANTERIOR GRADIENT PROTEIN-RELATED"/>
    <property type="match status" value="1"/>
</dbReference>
<dbReference type="RefSeq" id="WP_090994288.1">
    <property type="nucleotide sequence ID" value="NZ_FOPP01000006.1"/>
</dbReference>
<reference evidence="3 4" key="1">
    <citation type="submission" date="2016-10" db="EMBL/GenBank/DDBJ databases">
        <authorList>
            <person name="de Groot N.N."/>
        </authorList>
    </citation>
    <scope>NUCLEOTIDE SEQUENCE [LARGE SCALE GENOMIC DNA]</scope>
    <source>
        <strain evidence="3 4">DSM 18684</strain>
    </source>
</reference>
<keyword evidence="4" id="KW-1185">Reference proteome</keyword>
<feature type="domain" description="Thioredoxin" evidence="2">
    <location>
        <begin position="16"/>
        <end position="158"/>
    </location>
</feature>
<dbReference type="AlphaFoldDB" id="A0A1I2Y3N0"/>
<dbReference type="OrthoDB" id="120730at2"/>
<organism evidence="3 4">
    <name type="scientific">Pedobacter insulae</name>
    <dbReference type="NCBI Taxonomy" id="414048"/>
    <lineage>
        <taxon>Bacteria</taxon>
        <taxon>Pseudomonadati</taxon>
        <taxon>Bacteroidota</taxon>
        <taxon>Sphingobacteriia</taxon>
        <taxon>Sphingobacteriales</taxon>
        <taxon>Sphingobacteriaceae</taxon>
        <taxon>Pedobacter</taxon>
    </lineage>
</organism>
<proteinExistence type="predicted"/>
<name>A0A1I2Y3N0_9SPHI</name>
<protein>
    <submittedName>
        <fullName evidence="3">Thioredoxin-like</fullName>
    </submittedName>
</protein>
<dbReference type="InterPro" id="IPR051099">
    <property type="entry name" value="AGR/TXD"/>
</dbReference>
<evidence type="ECO:0000313" key="4">
    <source>
        <dbReference type="Proteomes" id="UP000199666"/>
    </source>
</evidence>
<dbReference type="InterPro" id="IPR036249">
    <property type="entry name" value="Thioredoxin-like_sf"/>
</dbReference>